<feature type="compositionally biased region" description="Basic and acidic residues" evidence="1">
    <location>
        <begin position="679"/>
        <end position="707"/>
    </location>
</feature>
<dbReference type="EMBL" id="JAKJXP020000017">
    <property type="protein sequence ID" value="KAK7754826.1"/>
    <property type="molecule type" value="Genomic_DNA"/>
</dbReference>
<gene>
    <name evidence="2" type="ORF">SLS62_003140</name>
</gene>
<dbReference type="AlphaFoldDB" id="A0AAN9UVP6"/>
<feature type="region of interest" description="Disordered" evidence="1">
    <location>
        <begin position="1"/>
        <end position="169"/>
    </location>
</feature>
<feature type="compositionally biased region" description="Basic and acidic residues" evidence="1">
    <location>
        <begin position="612"/>
        <end position="626"/>
    </location>
</feature>
<feature type="compositionally biased region" description="Basic and acidic residues" evidence="1">
    <location>
        <begin position="23"/>
        <end position="33"/>
    </location>
</feature>
<dbReference type="Proteomes" id="UP001320420">
    <property type="component" value="Unassembled WGS sequence"/>
</dbReference>
<feature type="compositionally biased region" description="Low complexity" evidence="1">
    <location>
        <begin position="760"/>
        <end position="772"/>
    </location>
</feature>
<feature type="compositionally biased region" description="Polar residues" evidence="1">
    <location>
        <begin position="153"/>
        <end position="166"/>
    </location>
</feature>
<reference evidence="2 3" key="1">
    <citation type="submission" date="2024-02" db="EMBL/GenBank/DDBJ databases">
        <title>De novo assembly and annotation of 12 fungi associated with fruit tree decline syndrome in Ontario, Canada.</title>
        <authorList>
            <person name="Sulman M."/>
            <person name="Ellouze W."/>
            <person name="Ilyukhin E."/>
        </authorList>
    </citation>
    <scope>NUCLEOTIDE SEQUENCE [LARGE SCALE GENOMIC DNA]</scope>
    <source>
        <strain evidence="2 3">M11/M66-122</strain>
    </source>
</reference>
<comment type="caution">
    <text evidence="2">The sequence shown here is derived from an EMBL/GenBank/DDBJ whole genome shotgun (WGS) entry which is preliminary data.</text>
</comment>
<feature type="compositionally biased region" description="Polar residues" evidence="1">
    <location>
        <begin position="656"/>
        <end position="671"/>
    </location>
</feature>
<feature type="compositionally biased region" description="Polar residues" evidence="1">
    <location>
        <begin position="631"/>
        <end position="645"/>
    </location>
</feature>
<feature type="region of interest" description="Disordered" evidence="1">
    <location>
        <begin position="475"/>
        <end position="505"/>
    </location>
</feature>
<feature type="compositionally biased region" description="Basic residues" evidence="1">
    <location>
        <begin position="113"/>
        <end position="122"/>
    </location>
</feature>
<protein>
    <submittedName>
        <fullName evidence="2">Uncharacterized protein</fullName>
    </submittedName>
</protein>
<feature type="region of interest" description="Disordered" evidence="1">
    <location>
        <begin position="298"/>
        <end position="346"/>
    </location>
</feature>
<evidence type="ECO:0000313" key="3">
    <source>
        <dbReference type="Proteomes" id="UP001320420"/>
    </source>
</evidence>
<evidence type="ECO:0000256" key="1">
    <source>
        <dbReference type="SAM" id="MobiDB-lite"/>
    </source>
</evidence>
<feature type="compositionally biased region" description="Polar residues" evidence="1">
    <location>
        <begin position="49"/>
        <end position="58"/>
    </location>
</feature>
<feature type="region of interest" description="Disordered" evidence="1">
    <location>
        <begin position="561"/>
        <end position="795"/>
    </location>
</feature>
<proteinExistence type="predicted"/>
<feature type="compositionally biased region" description="Basic and acidic residues" evidence="1">
    <location>
        <begin position="744"/>
        <end position="757"/>
    </location>
</feature>
<name>A0AAN9UVP6_9PEZI</name>
<feature type="compositionally biased region" description="Polar residues" evidence="1">
    <location>
        <begin position="69"/>
        <end position="100"/>
    </location>
</feature>
<feature type="compositionally biased region" description="Polar residues" evidence="1">
    <location>
        <begin position="303"/>
        <end position="315"/>
    </location>
</feature>
<feature type="compositionally biased region" description="Polar residues" evidence="1">
    <location>
        <begin position="325"/>
        <end position="335"/>
    </location>
</feature>
<keyword evidence="3" id="KW-1185">Reference proteome</keyword>
<feature type="compositionally biased region" description="Basic residues" evidence="1">
    <location>
        <begin position="777"/>
        <end position="786"/>
    </location>
</feature>
<accession>A0AAN9UVP6</accession>
<sequence>MFHNPMTPTKAPMPVHNDSSEDEHEKRTSDHWGRFSGDFTTPRGPSLELSRQSIQRQRPSVAELRKSFEQNIGQESSSFLPQTPKKTSMKTAKSVQCSNQESRELGWSSSSLRRSKSFRRHSLNQQASSIFATPPSAKGRTHRKEPKDKNSEQSKQFSPTLLASNTHWDDASVSLTGDQLFRKENERVETITARTSLSGAGPVDVRSVESAIKKVDAPQPLAKSTEALHQKTLPKSKSGDSFFARMNRSNQGPMVRKPTKLQKPMIPVQVSPVPEPTFKSDVPPRRIGKVADLRKLFDRPFNRGSSPGPSIPFSQQRHRSETDVKSSNISESDGQSGLPASHSTKTCAPSLTTEISMNDFLCNFSERLVDSRAISAHLGANNFSLQELGALESSESPEMPIEPESPVKGRIRHFESLEQVASAKKSLSSNANLRVAFQQDDNIANKGGASGGWRPMRERGARMWRRISQNFSHSLAHDTDDSYDSDDSSLHAGNADTGRSPSSMSGVIFRARHSGFFGHRLSRTYDRRSSTAFSSRRSSSVDAGIGETLVATADHSVPYLNHNRRLRRSPPPSLPQQRAFPRLSFPSLEDVSNTGDKTSIDFATGMGLDGNVESRHKHADDSRAEPEAEVSLNNRSYHSPTSHLRYTSPRPAINHGDSSALSKVRSQQTSSREMRRRSRYDEKKRRRELKADAKQFQREQQHDERARSSTFESPLNTLSLPLPLPSIHHRNKNKGKQPATDAIPEEHISGHYERRTDTPTSRATAEAASTTEGQHDKKGKKKKRKDRSWGKKTESGFVVRHAEIEQIRQPKPRRPGQVKKLVNFYKERTSSSGVLVKLGKNANAGEGSTTMG</sequence>
<evidence type="ECO:0000313" key="2">
    <source>
        <dbReference type="EMBL" id="KAK7754826.1"/>
    </source>
</evidence>
<organism evidence="2 3">
    <name type="scientific">Diatrype stigma</name>
    <dbReference type="NCBI Taxonomy" id="117547"/>
    <lineage>
        <taxon>Eukaryota</taxon>
        <taxon>Fungi</taxon>
        <taxon>Dikarya</taxon>
        <taxon>Ascomycota</taxon>
        <taxon>Pezizomycotina</taxon>
        <taxon>Sordariomycetes</taxon>
        <taxon>Xylariomycetidae</taxon>
        <taxon>Xylariales</taxon>
        <taxon>Diatrypaceae</taxon>
        <taxon>Diatrype</taxon>
    </lineage>
</organism>